<dbReference type="InterPro" id="IPR018060">
    <property type="entry name" value="HTH_AraC"/>
</dbReference>
<dbReference type="PANTHER" id="PTHR11019">
    <property type="entry name" value="HTH-TYPE TRANSCRIPTIONAL REGULATOR NIMR"/>
    <property type="match status" value="1"/>
</dbReference>
<dbReference type="Pfam" id="PF12833">
    <property type="entry name" value="HTH_18"/>
    <property type="match status" value="1"/>
</dbReference>
<organism evidence="7 8">
    <name type="scientific">Candidatus Pantoea multigeneris</name>
    <dbReference type="NCBI Taxonomy" id="2608357"/>
    <lineage>
        <taxon>Bacteria</taxon>
        <taxon>Pseudomonadati</taxon>
        <taxon>Pseudomonadota</taxon>
        <taxon>Gammaproteobacteria</taxon>
        <taxon>Enterobacterales</taxon>
        <taxon>Erwiniaceae</taxon>
        <taxon>Pantoea</taxon>
    </lineage>
</organism>
<evidence type="ECO:0000313" key="8">
    <source>
        <dbReference type="Proteomes" id="UP001515683"/>
    </source>
</evidence>
<dbReference type="CDD" id="cd06124">
    <property type="entry name" value="cupin_NimR-like_N"/>
    <property type="match status" value="1"/>
</dbReference>
<dbReference type="Pfam" id="PF02311">
    <property type="entry name" value="AraC_binding"/>
    <property type="match status" value="1"/>
</dbReference>
<dbReference type="Gene3D" id="1.10.10.60">
    <property type="entry name" value="Homeodomain-like"/>
    <property type="match status" value="2"/>
</dbReference>
<dbReference type="InterPro" id="IPR009057">
    <property type="entry name" value="Homeodomain-like_sf"/>
</dbReference>
<accession>A0ABX0RAY0</accession>
<dbReference type="SUPFAM" id="SSF46689">
    <property type="entry name" value="Homeodomain-like"/>
    <property type="match status" value="1"/>
</dbReference>
<dbReference type="PROSITE" id="PS01124">
    <property type="entry name" value="HTH_ARAC_FAMILY_2"/>
    <property type="match status" value="1"/>
</dbReference>
<keyword evidence="1" id="KW-0805">Transcription regulation</keyword>
<evidence type="ECO:0000256" key="4">
    <source>
        <dbReference type="ARBA" id="ARBA00023163"/>
    </source>
</evidence>
<dbReference type="Gene3D" id="2.60.120.10">
    <property type="entry name" value="Jelly Rolls"/>
    <property type="match status" value="1"/>
</dbReference>
<evidence type="ECO:0000256" key="1">
    <source>
        <dbReference type="ARBA" id="ARBA00023015"/>
    </source>
</evidence>
<dbReference type="InterPro" id="IPR003313">
    <property type="entry name" value="AraC-bd"/>
</dbReference>
<feature type="domain" description="HTH araC/xylS-type" evidence="6">
    <location>
        <begin position="183"/>
        <end position="263"/>
    </location>
</feature>
<protein>
    <recommendedName>
        <fullName evidence="5">Arabinose operon regulatory protein</fullName>
    </recommendedName>
</protein>
<keyword evidence="4" id="KW-0804">Transcription</keyword>
<comment type="caution">
    <text evidence="7">The sequence shown here is derived from an EMBL/GenBank/DDBJ whole genome shotgun (WGS) entry which is preliminary data.</text>
</comment>
<name>A0ABX0RAY0_9GAMM</name>
<dbReference type="PRINTS" id="PR00032">
    <property type="entry name" value="HTHARAC"/>
</dbReference>
<dbReference type="PROSITE" id="PS00041">
    <property type="entry name" value="HTH_ARAC_FAMILY_1"/>
    <property type="match status" value="1"/>
</dbReference>
<evidence type="ECO:0000256" key="5">
    <source>
        <dbReference type="ARBA" id="ARBA00044978"/>
    </source>
</evidence>
<proteinExistence type="predicted"/>
<gene>
    <name evidence="7" type="ORF">F3J40_08785</name>
</gene>
<dbReference type="SUPFAM" id="SSF51182">
    <property type="entry name" value="RmlC-like cupins"/>
    <property type="match status" value="1"/>
</dbReference>
<reference evidence="7 8" key="1">
    <citation type="journal article" date="2019" name="bioRxiv">
        <title>Bacteria contribute to plant secondary compound degradation in a generalist herbivore system.</title>
        <authorList>
            <person name="Francoeur C.B."/>
            <person name="Khadempour L."/>
            <person name="Moreira-Soto R.D."/>
            <person name="Gotting K."/>
            <person name="Book A.J."/>
            <person name="Pinto-Tomas A.A."/>
            <person name="Keefover-Ring K."/>
            <person name="Currie C.R."/>
        </authorList>
    </citation>
    <scope>NUCLEOTIDE SEQUENCE [LARGE SCALE GENOMIC DNA]</scope>
    <source>
        <strain evidence="7">Acro-835</strain>
    </source>
</reference>
<keyword evidence="3" id="KW-0010">Activator</keyword>
<keyword evidence="2" id="KW-0238">DNA-binding</keyword>
<keyword evidence="8" id="KW-1185">Reference proteome</keyword>
<dbReference type="RefSeq" id="WP_167013775.1">
    <property type="nucleotide sequence ID" value="NZ_VWXF01000002.1"/>
</dbReference>
<evidence type="ECO:0000259" key="6">
    <source>
        <dbReference type="PROSITE" id="PS01124"/>
    </source>
</evidence>
<dbReference type="InterPro" id="IPR011051">
    <property type="entry name" value="RmlC_Cupin_sf"/>
</dbReference>
<sequence>MRASLNNKEWILATTSSLKTLPRQVYFRAYGIHAGTCVQPHQHSWWQFLFAREGLMQVQAGEMTILLPPDYGVWIPPGCLHTLWVSEEVELESLYIKAEVITLKPNETRVVMVDDFVRAFIHHGCTSLPVHYDETGAEGRKVEVLLDLLQSLPDAPLNLPFPANARLLDVCLAVQATPHLPHTLEQSADLACMSTRSFSRHFLRATGLPFHQWRQRLRLLSALEMLRSGRTVTEVALTVGYSTPSAFIHAFRQLFGQSPKHFF</sequence>
<evidence type="ECO:0000313" key="7">
    <source>
        <dbReference type="EMBL" id="NIF21688.1"/>
    </source>
</evidence>
<dbReference type="Proteomes" id="UP001515683">
    <property type="component" value="Unassembled WGS sequence"/>
</dbReference>
<dbReference type="InterPro" id="IPR020449">
    <property type="entry name" value="Tscrpt_reg_AraC-type_HTH"/>
</dbReference>
<evidence type="ECO:0000256" key="2">
    <source>
        <dbReference type="ARBA" id="ARBA00023125"/>
    </source>
</evidence>
<dbReference type="EMBL" id="VWXF01000002">
    <property type="protein sequence ID" value="NIF21688.1"/>
    <property type="molecule type" value="Genomic_DNA"/>
</dbReference>
<dbReference type="InterPro" id="IPR018062">
    <property type="entry name" value="HTH_AraC-typ_CS"/>
</dbReference>
<dbReference type="PANTHER" id="PTHR11019:SF159">
    <property type="entry name" value="TRANSCRIPTIONAL REGULATOR-RELATED"/>
    <property type="match status" value="1"/>
</dbReference>
<evidence type="ECO:0000256" key="3">
    <source>
        <dbReference type="ARBA" id="ARBA00023159"/>
    </source>
</evidence>
<dbReference type="InterPro" id="IPR014710">
    <property type="entry name" value="RmlC-like_jellyroll"/>
</dbReference>
<dbReference type="SMART" id="SM00342">
    <property type="entry name" value="HTH_ARAC"/>
    <property type="match status" value="1"/>
</dbReference>